<dbReference type="AlphaFoldDB" id="A0AAV4NXW7"/>
<proteinExistence type="predicted"/>
<reference evidence="1 2" key="1">
    <citation type="submission" date="2021-06" db="EMBL/GenBank/DDBJ databases">
        <title>Caerostris extrusa draft genome.</title>
        <authorList>
            <person name="Kono N."/>
            <person name="Arakawa K."/>
        </authorList>
    </citation>
    <scope>NUCLEOTIDE SEQUENCE [LARGE SCALE GENOMIC DNA]</scope>
</reference>
<organism evidence="1 2">
    <name type="scientific">Caerostris extrusa</name>
    <name type="common">Bark spider</name>
    <name type="synonym">Caerostris bankana</name>
    <dbReference type="NCBI Taxonomy" id="172846"/>
    <lineage>
        <taxon>Eukaryota</taxon>
        <taxon>Metazoa</taxon>
        <taxon>Ecdysozoa</taxon>
        <taxon>Arthropoda</taxon>
        <taxon>Chelicerata</taxon>
        <taxon>Arachnida</taxon>
        <taxon>Araneae</taxon>
        <taxon>Araneomorphae</taxon>
        <taxon>Entelegynae</taxon>
        <taxon>Araneoidea</taxon>
        <taxon>Araneidae</taxon>
        <taxon>Caerostris</taxon>
    </lineage>
</organism>
<sequence>MKELVEEIYISLRHGRFKKRGFWESVCSNFKRLNLLRRWLSAREVFNGVYKQHQQQQNIHKNLNHQQHCSGRNIELTSQLALDQRGWFQRPKFQERERKRGADFHLLIIILIRDGEVPSKSDGNTCRQADSNRRVVIHKEDFKKGACSQK</sequence>
<dbReference type="Proteomes" id="UP001054945">
    <property type="component" value="Unassembled WGS sequence"/>
</dbReference>
<name>A0AAV4NXW7_CAEEX</name>
<protein>
    <submittedName>
        <fullName evidence="1">Uncharacterized protein</fullName>
    </submittedName>
</protein>
<accession>A0AAV4NXW7</accession>
<evidence type="ECO:0000313" key="1">
    <source>
        <dbReference type="EMBL" id="GIX89254.1"/>
    </source>
</evidence>
<gene>
    <name evidence="1" type="ORF">CEXT_280041</name>
</gene>
<comment type="caution">
    <text evidence="1">The sequence shown here is derived from an EMBL/GenBank/DDBJ whole genome shotgun (WGS) entry which is preliminary data.</text>
</comment>
<evidence type="ECO:0000313" key="2">
    <source>
        <dbReference type="Proteomes" id="UP001054945"/>
    </source>
</evidence>
<keyword evidence="2" id="KW-1185">Reference proteome</keyword>
<dbReference type="EMBL" id="BPLR01021409">
    <property type="protein sequence ID" value="GIX89254.1"/>
    <property type="molecule type" value="Genomic_DNA"/>
</dbReference>